<dbReference type="CDD" id="cd00303">
    <property type="entry name" value="retropepsin_like"/>
    <property type="match status" value="1"/>
</dbReference>
<dbReference type="PANTHER" id="PTHR33067">
    <property type="entry name" value="RNA-DIRECTED DNA POLYMERASE-RELATED"/>
    <property type="match status" value="1"/>
</dbReference>
<keyword evidence="4" id="KW-0695">RNA-directed DNA polymerase</keyword>
<dbReference type="Pfam" id="PF13650">
    <property type="entry name" value="Asp_protease_2"/>
    <property type="match status" value="1"/>
</dbReference>
<dbReference type="InterPro" id="IPR054722">
    <property type="entry name" value="PolX-like_BBD"/>
</dbReference>
<dbReference type="GO" id="GO:0003964">
    <property type="term" value="F:RNA-directed DNA polymerase activity"/>
    <property type="evidence" value="ECO:0007669"/>
    <property type="project" value="UniProtKB-KW"/>
</dbReference>
<gene>
    <name evidence="4" type="ORF">Tco_0751554</name>
</gene>
<name>A0ABQ4Z803_9ASTR</name>
<evidence type="ECO:0000313" key="4">
    <source>
        <dbReference type="EMBL" id="GJS85013.1"/>
    </source>
</evidence>
<dbReference type="InterPro" id="IPR012337">
    <property type="entry name" value="RNaseH-like_sf"/>
</dbReference>
<organism evidence="4 5">
    <name type="scientific">Tanacetum coccineum</name>
    <dbReference type="NCBI Taxonomy" id="301880"/>
    <lineage>
        <taxon>Eukaryota</taxon>
        <taxon>Viridiplantae</taxon>
        <taxon>Streptophyta</taxon>
        <taxon>Embryophyta</taxon>
        <taxon>Tracheophyta</taxon>
        <taxon>Spermatophyta</taxon>
        <taxon>Magnoliopsida</taxon>
        <taxon>eudicotyledons</taxon>
        <taxon>Gunneridae</taxon>
        <taxon>Pentapetalae</taxon>
        <taxon>asterids</taxon>
        <taxon>campanulids</taxon>
        <taxon>Asterales</taxon>
        <taxon>Asteraceae</taxon>
        <taxon>Asteroideae</taxon>
        <taxon>Anthemideae</taxon>
        <taxon>Anthemidinae</taxon>
        <taxon>Tanacetum</taxon>
    </lineage>
</organism>
<feature type="region of interest" description="Disordered" evidence="2">
    <location>
        <begin position="256"/>
        <end position="276"/>
    </location>
</feature>
<dbReference type="InterPro" id="IPR021109">
    <property type="entry name" value="Peptidase_aspartic_dom_sf"/>
</dbReference>
<dbReference type="Pfam" id="PF13976">
    <property type="entry name" value="gag_pre-integrs"/>
    <property type="match status" value="1"/>
</dbReference>
<reference evidence="4" key="2">
    <citation type="submission" date="2022-01" db="EMBL/GenBank/DDBJ databases">
        <authorList>
            <person name="Yamashiro T."/>
            <person name="Shiraishi A."/>
            <person name="Satake H."/>
            <person name="Nakayama K."/>
        </authorList>
    </citation>
    <scope>NUCLEOTIDE SEQUENCE</scope>
</reference>
<keyword evidence="5" id="KW-1185">Reference proteome</keyword>
<sequence length="1555" mass="175144">MKSRDFNKNLRNRFTRHGTGFNDLLREPHHGFSELHQLDTFYNALNSNDQDSLNSAAGGNFLDKMPRECLKIIESKSKVRQSRSKAIVSKVSTSSSTPAVSSDVAELKDMVRALILDKKNQTPAPVKAVEQSCVTCGGGHSYQNCPATDGNIYRDNIQEYVSQAAAANFNQGNTGYRPQMVANQIRPPGFPPVQSHQGNNQNNFNRGNNYNQNRGNNFNQASLPSPVLRNMQNQGQTLQNQMANLTDMLSKFVTSNTASTSGSGTLPGNTITNPKEDLKGITTRSGVAYQGPAIPSTSSSSPKVMNRDTEVTKDTMLPTNNGSTEDVQPSVIQVQSQNPTSEPVVDPVSAPMPNQRTSIPFPSRRNDERRREKANDQIEKFYEIFRDLSFEISFTDALTLMPKFASTLKTLIGNKEKLSEMARTPLNENCSAVILNKLPKKLGDPGRFLIPCEFSGINTCNALADLGASINLMPYSVWKDLSLPELTPTCMTLELADRSITEPIGIAKDVRLMVGKFQFPADFVVVDFEPDPRVPLILGRSFLKTSRALIDVYEEYFLLLEEANAFIAINDEPISREIDATYYDPEGDILILEALLNSEPLPPLPNHKDYSPGIRKELKVVEAKAVKSSIDEPPEVELKDLPPHLEYAFLEGDDKLPVIIAKDLKDEEKAALIKVLKSHKRAIAWKLSDIKGVVHLLVQCAADANDPCPSCRPTKVEVPKELPKVSMWFSKKELRPQPSLRAQQAVEQHRLESKMFEFKVNQVLNENERLLEQVINKDIVNIIMNSTMDNASVNVHECKKCLKLETDLLNKKDFIEKETYNKLFRSYTTLEKHCISLEVDTQLNQEIFQRDNSVSNQSAPNFNQYFEFNELKAQSQEKDTVIQKLKERIKSLSGNMNEDKAKKDIEEIETINIELDHRHSKLNANSELLCVKCNGYMIFDNHDLCVLNLINDVNARVKSKSVKKIGNALLLTRITTTAKVPPRKPTAPETDTPKHIVTLVYSRKPRKSTTNVPISKPKILKSISANNKEPSKSWGSIVFDVPSSSLDECRSSKLFSVKFGNDHVAKIMGYGDYQIRNVTISRVYYVEGLRHNLFSVRQFGDSNLEASKTKSWLLHRCLSHLNFGAINHLARHGLVRGLPKLKFEKYHMCFACTMGKSKKKPHKPKSKDTNQEKLYLLHMDLFGPMRVASVNGKKYILVIVDEYSRFSWVKCLRSKDEAPDFIIKFLKMIQVWLKAPVRRIKTDNGTKFVNQTLREYYEKVGISHETSVARSPQQNGVFERRNRTLIEAACIIRIIETIHVDFDELIVMASEHSSLEHVLHEMTPATIRSGLVPNPPPSTSLVPPSRTNWEHLFQPLFDELLNPLPSVDLPAPEVISPIAEVVAPEPTASTGSPSLTTVDQDAPSPNVAQMNNDPYFSIPIPENDSEASSSLDVIPTIVHTAAPNSEQTYKDALTQSCWIEAMQEKLNEFERLEVWELVPRLDKVMVITLKWIYKESFALVARLDAIRIFLAFATHMNMIVYQMDVKRAFLNGILREELYLSQPDGFVDKDNPNHV</sequence>
<dbReference type="Gene3D" id="3.30.420.10">
    <property type="entry name" value="Ribonuclease H-like superfamily/Ribonuclease H"/>
    <property type="match status" value="1"/>
</dbReference>
<keyword evidence="4" id="KW-0808">Transferase</keyword>
<proteinExistence type="predicted"/>
<dbReference type="EMBL" id="BQNB010011019">
    <property type="protein sequence ID" value="GJS85013.1"/>
    <property type="molecule type" value="Genomic_DNA"/>
</dbReference>
<feature type="domain" description="Integrase catalytic" evidence="3">
    <location>
        <begin position="1160"/>
        <end position="1332"/>
    </location>
</feature>
<dbReference type="Gene3D" id="2.40.70.10">
    <property type="entry name" value="Acid Proteases"/>
    <property type="match status" value="1"/>
</dbReference>
<evidence type="ECO:0000256" key="1">
    <source>
        <dbReference type="SAM" id="Coils"/>
    </source>
</evidence>
<comment type="caution">
    <text evidence="4">The sequence shown here is derived from an EMBL/GenBank/DDBJ whole genome shotgun (WGS) entry which is preliminary data.</text>
</comment>
<feature type="region of interest" description="Disordered" evidence="2">
    <location>
        <begin position="337"/>
        <end position="370"/>
    </location>
</feature>
<dbReference type="Pfam" id="PF07727">
    <property type="entry name" value="RVT_2"/>
    <property type="match status" value="1"/>
</dbReference>
<accession>A0ABQ4Z803</accession>
<evidence type="ECO:0000256" key="2">
    <source>
        <dbReference type="SAM" id="MobiDB-lite"/>
    </source>
</evidence>
<protein>
    <submittedName>
        <fullName evidence="4">Reverse transcriptase domain-containing protein</fullName>
    </submittedName>
</protein>
<dbReference type="Proteomes" id="UP001151760">
    <property type="component" value="Unassembled WGS sequence"/>
</dbReference>
<dbReference type="InterPro" id="IPR001584">
    <property type="entry name" value="Integrase_cat-core"/>
</dbReference>
<feature type="compositionally biased region" description="Low complexity" evidence="2">
    <location>
        <begin position="197"/>
        <end position="219"/>
    </location>
</feature>
<evidence type="ECO:0000313" key="5">
    <source>
        <dbReference type="Proteomes" id="UP001151760"/>
    </source>
</evidence>
<dbReference type="PROSITE" id="PS50994">
    <property type="entry name" value="INTEGRASE"/>
    <property type="match status" value="1"/>
</dbReference>
<evidence type="ECO:0000259" key="3">
    <source>
        <dbReference type="PROSITE" id="PS50994"/>
    </source>
</evidence>
<dbReference type="Pfam" id="PF22936">
    <property type="entry name" value="Pol_BBD"/>
    <property type="match status" value="1"/>
</dbReference>
<dbReference type="PANTHER" id="PTHR33067:SF35">
    <property type="entry name" value="ASPARTIC PEPTIDASE DDI1-TYPE DOMAIN-CONTAINING PROTEIN"/>
    <property type="match status" value="1"/>
</dbReference>
<feature type="region of interest" description="Disordered" evidence="2">
    <location>
        <begin position="195"/>
        <end position="219"/>
    </location>
</feature>
<feature type="coiled-coil region" evidence="1">
    <location>
        <begin position="868"/>
        <end position="902"/>
    </location>
</feature>
<dbReference type="InterPro" id="IPR025724">
    <property type="entry name" value="GAG-pre-integrase_dom"/>
</dbReference>
<keyword evidence="4" id="KW-0548">Nucleotidyltransferase</keyword>
<keyword evidence="1" id="KW-0175">Coiled coil</keyword>
<reference evidence="4" key="1">
    <citation type="journal article" date="2022" name="Int. J. Mol. Sci.">
        <title>Draft Genome of Tanacetum Coccineum: Genomic Comparison of Closely Related Tanacetum-Family Plants.</title>
        <authorList>
            <person name="Yamashiro T."/>
            <person name="Shiraishi A."/>
            <person name="Nakayama K."/>
            <person name="Satake H."/>
        </authorList>
    </citation>
    <scope>NUCLEOTIDE SEQUENCE</scope>
</reference>
<dbReference type="InterPro" id="IPR036397">
    <property type="entry name" value="RNaseH_sf"/>
</dbReference>
<dbReference type="Pfam" id="PF00665">
    <property type="entry name" value="rve"/>
    <property type="match status" value="1"/>
</dbReference>
<dbReference type="SUPFAM" id="SSF53098">
    <property type="entry name" value="Ribonuclease H-like"/>
    <property type="match status" value="1"/>
</dbReference>
<dbReference type="InterPro" id="IPR013103">
    <property type="entry name" value="RVT_2"/>
</dbReference>